<evidence type="ECO:0000256" key="8">
    <source>
        <dbReference type="SAM" id="MobiDB-lite"/>
    </source>
</evidence>
<dbReference type="GO" id="GO:0015031">
    <property type="term" value="P:protein transport"/>
    <property type="evidence" value="ECO:0007669"/>
    <property type="project" value="UniProtKB-KW"/>
</dbReference>
<dbReference type="Proteomes" id="UP000249799">
    <property type="component" value="Chromosome"/>
</dbReference>
<keyword evidence="3 9" id="KW-0812">Transmembrane</keyword>
<dbReference type="InterPro" id="IPR003369">
    <property type="entry name" value="TatA/B/E"/>
</dbReference>
<dbReference type="OrthoDB" id="9813726at2"/>
<dbReference type="Gene3D" id="1.20.5.3310">
    <property type="match status" value="1"/>
</dbReference>
<feature type="compositionally biased region" description="Polar residues" evidence="8">
    <location>
        <begin position="90"/>
        <end position="102"/>
    </location>
</feature>
<evidence type="ECO:0000256" key="1">
    <source>
        <dbReference type="ARBA" id="ARBA00004167"/>
    </source>
</evidence>
<dbReference type="AlphaFoldDB" id="A0A2Z4FQE7"/>
<keyword evidence="7 9" id="KW-0472">Membrane</keyword>
<accession>A0A2Z4FQE7</accession>
<proteinExistence type="predicted"/>
<reference evidence="10 11" key="1">
    <citation type="submission" date="2018-06" db="EMBL/GenBank/DDBJ databases">
        <title>Lujinxingia sediminis gen. nov. sp. nov., a new facultative anaerobic member of the class Deltaproteobacteria, and proposal of Lujinxingaceae fam. nov.</title>
        <authorList>
            <person name="Guo L.-Y."/>
            <person name="Li C.-M."/>
            <person name="Wang S."/>
            <person name="Du Z.-J."/>
        </authorList>
    </citation>
    <scope>NUCLEOTIDE SEQUENCE [LARGE SCALE GENOMIC DNA]</scope>
    <source>
        <strain evidence="10 11">FA350</strain>
    </source>
</reference>
<dbReference type="PRINTS" id="PR01506">
    <property type="entry name" value="TATBPROTEIN"/>
</dbReference>
<organism evidence="10 11">
    <name type="scientific">Bradymonas sediminis</name>
    <dbReference type="NCBI Taxonomy" id="1548548"/>
    <lineage>
        <taxon>Bacteria</taxon>
        <taxon>Deltaproteobacteria</taxon>
        <taxon>Bradymonadales</taxon>
        <taxon>Bradymonadaceae</taxon>
        <taxon>Bradymonas</taxon>
    </lineage>
</organism>
<evidence type="ECO:0000256" key="4">
    <source>
        <dbReference type="ARBA" id="ARBA00022927"/>
    </source>
</evidence>
<keyword evidence="2" id="KW-0813">Transport</keyword>
<keyword evidence="5 9" id="KW-1133">Transmembrane helix</keyword>
<protein>
    <recommendedName>
        <fullName evidence="12">Twin-arginine translocase subunit TatB</fullName>
    </recommendedName>
</protein>
<dbReference type="PANTHER" id="PTHR33162">
    <property type="entry name" value="SEC-INDEPENDENT PROTEIN TRANSLOCASE PROTEIN TATA, CHLOROPLASTIC"/>
    <property type="match status" value="1"/>
</dbReference>
<gene>
    <name evidence="10" type="ORF">DN745_16725</name>
</gene>
<keyword evidence="6" id="KW-0811">Translocation</keyword>
<sequence length="172" mass="19081">MNRCALRGLAQHRPPRRGLTKTSDKDDTLTMFSGIGLSEIMVVMLLALLVLGPEKLPETARKLGKGMRELRRASNMFTDMFMLEEDPTPAKQNAPASQQPSGSFEPPPYEYKEGDTIARDVQKRLRSRPVLLSKVRYPTDIESVPLNPCRPAPSQDSPCVHVELAPTRGVGL</sequence>
<keyword evidence="11" id="KW-1185">Reference proteome</keyword>
<evidence type="ECO:0000256" key="6">
    <source>
        <dbReference type="ARBA" id="ARBA00023010"/>
    </source>
</evidence>
<comment type="subcellular location">
    <subcellularLocation>
        <location evidence="1">Membrane</location>
        <topology evidence="1">Single-pass membrane protein</topology>
    </subcellularLocation>
</comment>
<dbReference type="PANTHER" id="PTHR33162:SF1">
    <property type="entry name" value="SEC-INDEPENDENT PROTEIN TRANSLOCASE PROTEIN TATA, CHLOROPLASTIC"/>
    <property type="match status" value="1"/>
</dbReference>
<evidence type="ECO:0000256" key="2">
    <source>
        <dbReference type="ARBA" id="ARBA00022448"/>
    </source>
</evidence>
<dbReference type="KEGG" id="bsed:DN745_16725"/>
<dbReference type="EMBL" id="CP030032">
    <property type="protein sequence ID" value="AWV90876.1"/>
    <property type="molecule type" value="Genomic_DNA"/>
</dbReference>
<dbReference type="GO" id="GO:0016020">
    <property type="term" value="C:membrane"/>
    <property type="evidence" value="ECO:0007669"/>
    <property type="project" value="UniProtKB-SubCell"/>
</dbReference>
<feature type="region of interest" description="Disordered" evidence="8">
    <location>
        <begin position="84"/>
        <end position="112"/>
    </location>
</feature>
<evidence type="ECO:0000256" key="5">
    <source>
        <dbReference type="ARBA" id="ARBA00022989"/>
    </source>
</evidence>
<evidence type="ECO:0000313" key="10">
    <source>
        <dbReference type="EMBL" id="AWV90876.1"/>
    </source>
</evidence>
<evidence type="ECO:0000256" key="7">
    <source>
        <dbReference type="ARBA" id="ARBA00023136"/>
    </source>
</evidence>
<name>A0A2Z4FQE7_9DELT</name>
<dbReference type="Pfam" id="PF02416">
    <property type="entry name" value="TatA_B_E"/>
    <property type="match status" value="1"/>
</dbReference>
<evidence type="ECO:0000313" key="11">
    <source>
        <dbReference type="Proteomes" id="UP000249799"/>
    </source>
</evidence>
<evidence type="ECO:0000256" key="9">
    <source>
        <dbReference type="SAM" id="Phobius"/>
    </source>
</evidence>
<keyword evidence="4" id="KW-0653">Protein transport</keyword>
<evidence type="ECO:0000256" key="3">
    <source>
        <dbReference type="ARBA" id="ARBA00022692"/>
    </source>
</evidence>
<feature type="transmembrane region" description="Helical" evidence="9">
    <location>
        <begin position="29"/>
        <end position="52"/>
    </location>
</feature>
<evidence type="ECO:0008006" key="12">
    <source>
        <dbReference type="Google" id="ProtNLM"/>
    </source>
</evidence>